<feature type="chain" id="PRO_5045493871" description="Tyrosine specific protein phosphatases domain-containing protein" evidence="1">
    <location>
        <begin position="34"/>
        <end position="229"/>
    </location>
</feature>
<dbReference type="RefSeq" id="WP_148102871.1">
    <property type="nucleotide sequence ID" value="NZ_JBEHHI010000002.1"/>
</dbReference>
<keyword evidence="1" id="KW-0732">Signal</keyword>
<organism evidence="2 3">
    <name type="scientific">Rhodovulum iodosum</name>
    <dbReference type="NCBI Taxonomy" id="68291"/>
    <lineage>
        <taxon>Bacteria</taxon>
        <taxon>Pseudomonadati</taxon>
        <taxon>Pseudomonadota</taxon>
        <taxon>Alphaproteobacteria</taxon>
        <taxon>Rhodobacterales</taxon>
        <taxon>Paracoccaceae</taxon>
        <taxon>Rhodovulum</taxon>
    </lineage>
</organism>
<accession>A0ABV3XU49</accession>
<evidence type="ECO:0000256" key="1">
    <source>
        <dbReference type="SAM" id="SignalP"/>
    </source>
</evidence>
<dbReference type="Gene3D" id="3.90.190.10">
    <property type="entry name" value="Protein tyrosine phosphatase superfamily"/>
    <property type="match status" value="1"/>
</dbReference>
<protein>
    <recommendedName>
        <fullName evidence="4">Tyrosine specific protein phosphatases domain-containing protein</fullName>
    </recommendedName>
</protein>
<dbReference type="InterPro" id="IPR029021">
    <property type="entry name" value="Prot-tyrosine_phosphatase-like"/>
</dbReference>
<feature type="signal peptide" evidence="1">
    <location>
        <begin position="1"/>
        <end position="33"/>
    </location>
</feature>
<sequence>MMIRVQLFQRGPHLMKIALSLAAAVLLAIPCHAADITARTGGPSRDAMLVRTGPGTPDGMTFFRPVLSGVLYRAGFSGGDKARTGMSTAQRQALCGEGFSRAFYADFGKNTEYGTTSCSTGALDYQSARSSRPANVMKAVYDTIKSPSSGPVLVHCMWGVHASGALSAMALVQFCGWSEDRAKAYWNEARNGAPCGGGCDAWIDKKFDRFSVDPALSISAAERAAICPK</sequence>
<gene>
    <name evidence="2" type="ORF">Ga0609869_002062</name>
</gene>
<keyword evidence="3" id="KW-1185">Reference proteome</keyword>
<reference evidence="2 3" key="1">
    <citation type="submission" date="2024-06" db="EMBL/GenBank/DDBJ databases">
        <title>Genome of Rhodovulum iodosum, a marine photoferrotroph.</title>
        <authorList>
            <person name="Bianchini G."/>
            <person name="Nikeleit V."/>
            <person name="Kappler A."/>
            <person name="Bryce C."/>
            <person name="Sanchez-Baracaldo P."/>
        </authorList>
    </citation>
    <scope>NUCLEOTIDE SEQUENCE [LARGE SCALE GENOMIC DNA]</scope>
    <source>
        <strain evidence="2 3">UT/N1</strain>
    </source>
</reference>
<evidence type="ECO:0008006" key="4">
    <source>
        <dbReference type="Google" id="ProtNLM"/>
    </source>
</evidence>
<name>A0ABV3XU49_9RHOB</name>
<dbReference type="EMBL" id="JBEHHI010000002">
    <property type="protein sequence ID" value="MEX5728709.1"/>
    <property type="molecule type" value="Genomic_DNA"/>
</dbReference>
<dbReference type="SUPFAM" id="SSF52799">
    <property type="entry name" value="(Phosphotyrosine protein) phosphatases II"/>
    <property type="match status" value="1"/>
</dbReference>
<proteinExistence type="predicted"/>
<dbReference type="Proteomes" id="UP001560019">
    <property type="component" value="Unassembled WGS sequence"/>
</dbReference>
<evidence type="ECO:0000313" key="3">
    <source>
        <dbReference type="Proteomes" id="UP001560019"/>
    </source>
</evidence>
<comment type="caution">
    <text evidence="2">The sequence shown here is derived from an EMBL/GenBank/DDBJ whole genome shotgun (WGS) entry which is preliminary data.</text>
</comment>
<evidence type="ECO:0000313" key="2">
    <source>
        <dbReference type="EMBL" id="MEX5728709.1"/>
    </source>
</evidence>